<name>G5A8V1_PHYSP</name>
<organism evidence="1 2">
    <name type="scientific">Phytophthora sojae (strain P6497)</name>
    <name type="common">Soybean stem and root rot agent</name>
    <name type="synonym">Phytophthora megasperma f. sp. glycines</name>
    <dbReference type="NCBI Taxonomy" id="1094619"/>
    <lineage>
        <taxon>Eukaryota</taxon>
        <taxon>Sar</taxon>
        <taxon>Stramenopiles</taxon>
        <taxon>Oomycota</taxon>
        <taxon>Peronosporomycetes</taxon>
        <taxon>Peronosporales</taxon>
        <taxon>Peronosporaceae</taxon>
        <taxon>Phytophthora</taxon>
    </lineage>
</organism>
<accession>G5A8V1</accession>
<gene>
    <name evidence="1" type="ORF">PHYSODRAFT_527691</name>
</gene>
<protein>
    <submittedName>
        <fullName evidence="1">Uncharacterized protein</fullName>
    </submittedName>
</protein>
<evidence type="ECO:0000313" key="1">
    <source>
        <dbReference type="EMBL" id="EGZ08327.1"/>
    </source>
</evidence>
<feature type="non-terminal residue" evidence="1">
    <location>
        <position position="1"/>
    </location>
</feature>
<sequence length="49" mass="5713">RLLETKADAEVRRREGKLERQNRARHDREEALARTQDLLLLIGALTKMA</sequence>
<proteinExistence type="predicted"/>
<evidence type="ECO:0000313" key="2">
    <source>
        <dbReference type="Proteomes" id="UP000002640"/>
    </source>
</evidence>
<reference evidence="1 2" key="1">
    <citation type="journal article" date="2006" name="Science">
        <title>Phytophthora genome sequences uncover evolutionary origins and mechanisms of pathogenesis.</title>
        <authorList>
            <person name="Tyler B.M."/>
            <person name="Tripathy S."/>
            <person name="Zhang X."/>
            <person name="Dehal P."/>
            <person name="Jiang R.H."/>
            <person name="Aerts A."/>
            <person name="Arredondo F.D."/>
            <person name="Baxter L."/>
            <person name="Bensasson D."/>
            <person name="Beynon J.L."/>
            <person name="Chapman J."/>
            <person name="Damasceno C.M."/>
            <person name="Dorrance A.E."/>
            <person name="Dou D."/>
            <person name="Dickerman A.W."/>
            <person name="Dubchak I.L."/>
            <person name="Garbelotto M."/>
            <person name="Gijzen M."/>
            <person name="Gordon S.G."/>
            <person name="Govers F."/>
            <person name="Grunwald N.J."/>
            <person name="Huang W."/>
            <person name="Ivors K.L."/>
            <person name="Jones R.W."/>
            <person name="Kamoun S."/>
            <person name="Krampis K."/>
            <person name="Lamour K.H."/>
            <person name="Lee M.K."/>
            <person name="McDonald W.H."/>
            <person name="Medina M."/>
            <person name="Meijer H.J."/>
            <person name="Nordberg E.K."/>
            <person name="Maclean D.J."/>
            <person name="Ospina-Giraldo M.D."/>
            <person name="Morris P.F."/>
            <person name="Phuntumart V."/>
            <person name="Putnam N.H."/>
            <person name="Rash S."/>
            <person name="Rose J.K."/>
            <person name="Sakihama Y."/>
            <person name="Salamov A.A."/>
            <person name="Savidor A."/>
            <person name="Scheuring C.F."/>
            <person name="Smith B.M."/>
            <person name="Sobral B.W."/>
            <person name="Terry A."/>
            <person name="Torto-Alalibo T.A."/>
            <person name="Win J."/>
            <person name="Xu Z."/>
            <person name="Zhang H."/>
            <person name="Grigoriev I.V."/>
            <person name="Rokhsar D.S."/>
            <person name="Boore J.L."/>
        </authorList>
    </citation>
    <scope>NUCLEOTIDE SEQUENCE [LARGE SCALE GENOMIC DNA]</scope>
    <source>
        <strain evidence="1 2">P6497</strain>
    </source>
</reference>
<dbReference type="Proteomes" id="UP000002640">
    <property type="component" value="Unassembled WGS sequence"/>
</dbReference>
<dbReference type="RefSeq" id="XP_009536499.1">
    <property type="nucleotide sequence ID" value="XM_009538204.1"/>
</dbReference>
<dbReference type="EMBL" id="JH159161">
    <property type="protein sequence ID" value="EGZ08327.1"/>
    <property type="molecule type" value="Genomic_DNA"/>
</dbReference>
<dbReference type="KEGG" id="psoj:PHYSODRAFT_527691"/>
<dbReference type="InParanoid" id="G5A8V1"/>
<dbReference type="GeneID" id="20661163"/>
<keyword evidence="2" id="KW-1185">Reference proteome</keyword>
<dbReference type="AlphaFoldDB" id="G5A8V1"/>